<dbReference type="EC" id="7.3.2.6" evidence="8"/>
<dbReference type="GO" id="GO:0016887">
    <property type="term" value="F:ATP hydrolysis activity"/>
    <property type="evidence" value="ECO:0007669"/>
    <property type="project" value="InterPro"/>
</dbReference>
<comment type="function">
    <text evidence="13">Part of the ABC transporter complex XacGHIJK involved in the uptake of xylose and arabinose. Responsible for energy coupling to the transport system.</text>
</comment>
<dbReference type="FunFam" id="3.40.50.300:FF:000042">
    <property type="entry name" value="Maltose/maltodextrin ABC transporter, ATP-binding protein"/>
    <property type="match status" value="1"/>
</dbReference>
<dbReference type="AlphaFoldDB" id="A0A285P0B1"/>
<evidence type="ECO:0000256" key="13">
    <source>
        <dbReference type="ARBA" id="ARBA00053454"/>
    </source>
</evidence>
<evidence type="ECO:0000256" key="12">
    <source>
        <dbReference type="ARBA" id="ARBA00051890"/>
    </source>
</evidence>
<dbReference type="PANTHER" id="PTHR42781:SF4">
    <property type="entry name" value="SPERMIDINE_PUTRESCINE IMPORT ATP-BINDING PROTEIN POTA"/>
    <property type="match status" value="1"/>
</dbReference>
<dbReference type="PANTHER" id="PTHR42781">
    <property type="entry name" value="SPERMIDINE/PUTRESCINE IMPORT ATP-BINDING PROTEIN POTA"/>
    <property type="match status" value="1"/>
</dbReference>
<dbReference type="SMART" id="SM00382">
    <property type="entry name" value="AAA"/>
    <property type="match status" value="1"/>
</dbReference>
<dbReference type="InterPro" id="IPR003439">
    <property type="entry name" value="ABC_transporter-like_ATP-bd"/>
</dbReference>
<comment type="subunit">
    <text evidence="7">The complex is composed of two ATP-binding proteins (WtpC), two transmembrane proteins (WtpB) and a solute-binding protein (WtpA).</text>
</comment>
<evidence type="ECO:0000313" key="18">
    <source>
        <dbReference type="EMBL" id="SNZ15149.1"/>
    </source>
</evidence>
<dbReference type="InterPro" id="IPR017871">
    <property type="entry name" value="ABC_transporter-like_CS"/>
</dbReference>
<evidence type="ECO:0000256" key="4">
    <source>
        <dbReference type="ARBA" id="ARBA00022741"/>
    </source>
</evidence>
<dbReference type="SUPFAM" id="SSF52540">
    <property type="entry name" value="P-loop containing nucleoside triphosphate hydrolases"/>
    <property type="match status" value="1"/>
</dbReference>
<dbReference type="InterPro" id="IPR008995">
    <property type="entry name" value="Mo/tungstate-bd_C_term_dom"/>
</dbReference>
<sequence>MSDLELRGVTKAYGGTTVLDTVDLTVEDGEFFTLVGPSGCGKTTTLRTIAGFEEPDAGEVLIGDKSAAGVRPEDRDIGVVFQNYALFPHMSVAENVAYGLRFSDPPGGASRDERVAELLSLVDLEGFEDRDPDELSGGQRQRVALARALAPGPDLLLLDEPMSALDARLRKRLRRQVQAIQSDLGVTTIYVTHDQSEALAISDRLAVMNRGRVEQVGTPRDVYRRPETRFVADFLGDNNVFEGAITAADNGRSTLDIDGREFRIPRVDADRATVCVRPEAVRLLGDGESGVDANRLRTDVVTTEFLGGAVRAGLRWRDRTIVAHFEDAPDAETVTVAFDPDDVHVVGSGAEVGAVTK</sequence>
<dbReference type="InterPro" id="IPR050093">
    <property type="entry name" value="ABC_SmlMolc_Importer"/>
</dbReference>
<dbReference type="Gene3D" id="2.40.50.100">
    <property type="match status" value="1"/>
</dbReference>
<dbReference type="InterPro" id="IPR003593">
    <property type="entry name" value="AAA+_ATPase"/>
</dbReference>
<comment type="similarity">
    <text evidence="6">Belongs to the ABC transporter superfamily. Sulfate/tungstate importer (TC 3.A.1.6) family.</text>
</comment>
<organism evidence="18 19">
    <name type="scientific">Natronoarchaeum philippinense</name>
    <dbReference type="NCBI Taxonomy" id="558529"/>
    <lineage>
        <taxon>Archaea</taxon>
        <taxon>Methanobacteriati</taxon>
        <taxon>Methanobacteriota</taxon>
        <taxon>Stenosarchaea group</taxon>
        <taxon>Halobacteria</taxon>
        <taxon>Halobacteriales</taxon>
        <taxon>Natronoarchaeaceae</taxon>
    </lineage>
</organism>
<dbReference type="Pfam" id="PF08402">
    <property type="entry name" value="TOBE_2"/>
    <property type="match status" value="1"/>
</dbReference>
<evidence type="ECO:0000256" key="3">
    <source>
        <dbReference type="ARBA" id="ARBA00022505"/>
    </source>
</evidence>
<evidence type="ECO:0000256" key="5">
    <source>
        <dbReference type="ARBA" id="ARBA00022840"/>
    </source>
</evidence>
<evidence type="ECO:0000256" key="14">
    <source>
        <dbReference type="ARBA" id="ARBA00061029"/>
    </source>
</evidence>
<keyword evidence="5 18" id="KW-0067">ATP-binding</keyword>
<keyword evidence="2" id="KW-0813">Transport</keyword>
<dbReference type="EC" id="7.5.2.13" evidence="16"/>
<evidence type="ECO:0000256" key="9">
    <source>
        <dbReference type="ARBA" id="ARBA00041133"/>
    </source>
</evidence>
<evidence type="ECO:0000259" key="17">
    <source>
        <dbReference type="PROSITE" id="PS50893"/>
    </source>
</evidence>
<evidence type="ECO:0000256" key="16">
    <source>
        <dbReference type="ARBA" id="ARBA00066315"/>
    </source>
</evidence>
<reference evidence="18 19" key="1">
    <citation type="submission" date="2017-09" db="EMBL/GenBank/DDBJ databases">
        <authorList>
            <person name="Ehlers B."/>
            <person name="Leendertz F.H."/>
        </authorList>
    </citation>
    <scope>NUCLEOTIDE SEQUENCE [LARGE SCALE GENOMIC DNA]</scope>
    <source>
        <strain evidence="18 19">DSM 27208</strain>
    </source>
</reference>
<evidence type="ECO:0000256" key="7">
    <source>
        <dbReference type="ARBA" id="ARBA00038781"/>
    </source>
</evidence>
<evidence type="ECO:0000256" key="10">
    <source>
        <dbReference type="ARBA" id="ARBA00047936"/>
    </source>
</evidence>
<dbReference type="GO" id="GO:0005524">
    <property type="term" value="F:ATP binding"/>
    <property type="evidence" value="ECO:0007669"/>
    <property type="project" value="UniProtKB-KW"/>
</dbReference>
<dbReference type="RefSeq" id="WP_097009315.1">
    <property type="nucleotide sequence ID" value="NZ_OBEJ01000003.1"/>
</dbReference>
<keyword evidence="19" id="KW-1185">Reference proteome</keyword>
<evidence type="ECO:0000313" key="19">
    <source>
        <dbReference type="Proteomes" id="UP000219453"/>
    </source>
</evidence>
<dbReference type="PROSITE" id="PS50893">
    <property type="entry name" value="ABC_TRANSPORTER_2"/>
    <property type="match status" value="1"/>
</dbReference>
<evidence type="ECO:0000256" key="1">
    <source>
        <dbReference type="ARBA" id="ARBA00004202"/>
    </source>
</evidence>
<comment type="catalytic activity">
    <reaction evidence="10">
        <text>tungstate(in) + ATP + H2O = tungstate(out) + ADP + phosphate + H(+)</text>
        <dbReference type="Rhea" id="RHEA:35027"/>
        <dbReference type="ChEBI" id="CHEBI:15377"/>
        <dbReference type="ChEBI" id="CHEBI:15378"/>
        <dbReference type="ChEBI" id="CHEBI:30616"/>
        <dbReference type="ChEBI" id="CHEBI:43474"/>
        <dbReference type="ChEBI" id="CHEBI:46502"/>
        <dbReference type="ChEBI" id="CHEBI:456216"/>
        <dbReference type="EC" id="7.3.2.6"/>
    </reaction>
</comment>
<dbReference type="Pfam" id="PF00005">
    <property type="entry name" value="ABC_tran"/>
    <property type="match status" value="1"/>
</dbReference>
<dbReference type="SUPFAM" id="SSF50331">
    <property type="entry name" value="MOP-like"/>
    <property type="match status" value="1"/>
</dbReference>
<dbReference type="InterPro" id="IPR013611">
    <property type="entry name" value="Transp-assoc_OB_typ2"/>
</dbReference>
<evidence type="ECO:0000256" key="2">
    <source>
        <dbReference type="ARBA" id="ARBA00022448"/>
    </source>
</evidence>
<evidence type="ECO:0000256" key="11">
    <source>
        <dbReference type="ARBA" id="ARBA00050355"/>
    </source>
</evidence>
<accession>A0A285P0B1</accession>
<comment type="similarity">
    <text evidence="14">Belongs to the ABC transporter superfamily. Carbohydrate uptake transporter-1 (CUT1) (TC 3.A.1.1) family.</text>
</comment>
<protein>
    <recommendedName>
        <fullName evidence="9">Molybdate/tungstate import ATP-binding protein WtpC</fullName>
        <ecNumber evidence="8">7.3.2.6</ecNumber>
        <ecNumber evidence="16">7.5.2.13</ecNumber>
    </recommendedName>
</protein>
<keyword evidence="4" id="KW-0547">Nucleotide-binding</keyword>
<dbReference type="PROSITE" id="PS00211">
    <property type="entry name" value="ABC_TRANSPORTER_1"/>
    <property type="match status" value="1"/>
</dbReference>
<dbReference type="EMBL" id="OBEJ01000003">
    <property type="protein sequence ID" value="SNZ15149.1"/>
    <property type="molecule type" value="Genomic_DNA"/>
</dbReference>
<evidence type="ECO:0000256" key="6">
    <source>
        <dbReference type="ARBA" id="ARBA00038307"/>
    </source>
</evidence>
<dbReference type="Proteomes" id="UP000219453">
    <property type="component" value="Unassembled WGS sequence"/>
</dbReference>
<comment type="catalytic activity">
    <reaction evidence="12">
        <text>L-arabinose(out) + ATP + H2O = L-arabinose(in) + ADP + phosphate + H(+)</text>
        <dbReference type="Rhea" id="RHEA:30007"/>
        <dbReference type="ChEBI" id="CHEBI:15377"/>
        <dbReference type="ChEBI" id="CHEBI:15378"/>
        <dbReference type="ChEBI" id="CHEBI:17535"/>
        <dbReference type="ChEBI" id="CHEBI:30616"/>
        <dbReference type="ChEBI" id="CHEBI:43474"/>
        <dbReference type="ChEBI" id="CHEBI:456216"/>
        <dbReference type="EC" id="7.5.2.13"/>
    </reaction>
    <physiologicalReaction direction="left-to-right" evidence="12">
        <dbReference type="Rhea" id="RHEA:30008"/>
    </physiologicalReaction>
</comment>
<name>A0A285P0B1_NATPI</name>
<dbReference type="OrthoDB" id="18368at2157"/>
<dbReference type="InterPro" id="IPR027417">
    <property type="entry name" value="P-loop_NTPase"/>
</dbReference>
<proteinExistence type="inferred from homology"/>
<comment type="subunit">
    <text evidence="15">The complex is composed of two ATP-binding proteins (XacJ and XacK), two transmembrane proteins (XacH and XacI) and a solute-binding protein (XacG).</text>
</comment>
<dbReference type="GO" id="GO:0043190">
    <property type="term" value="C:ATP-binding cassette (ABC) transporter complex"/>
    <property type="evidence" value="ECO:0007669"/>
    <property type="project" value="InterPro"/>
</dbReference>
<evidence type="ECO:0000256" key="8">
    <source>
        <dbReference type="ARBA" id="ARBA00039025"/>
    </source>
</evidence>
<evidence type="ECO:0000256" key="15">
    <source>
        <dbReference type="ARBA" id="ARBA00065962"/>
    </source>
</evidence>
<feature type="domain" description="ABC transporter" evidence="17">
    <location>
        <begin position="4"/>
        <end position="235"/>
    </location>
</feature>
<comment type="subcellular location">
    <subcellularLocation>
        <location evidence="1">Cell membrane</location>
        <topology evidence="1">Peripheral membrane protein</topology>
    </subcellularLocation>
</comment>
<comment type="catalytic activity">
    <reaction evidence="11">
        <text>D-xylose(out) + ATP + H2O = D-xylose(in) + ADP + phosphate + H(+)</text>
        <dbReference type="Rhea" id="RHEA:29899"/>
        <dbReference type="ChEBI" id="CHEBI:15377"/>
        <dbReference type="ChEBI" id="CHEBI:15378"/>
        <dbReference type="ChEBI" id="CHEBI:30616"/>
        <dbReference type="ChEBI" id="CHEBI:43474"/>
        <dbReference type="ChEBI" id="CHEBI:53455"/>
        <dbReference type="ChEBI" id="CHEBI:456216"/>
        <dbReference type="EC" id="7.5.2.13"/>
    </reaction>
    <physiologicalReaction direction="left-to-right" evidence="11">
        <dbReference type="Rhea" id="RHEA:29900"/>
    </physiologicalReaction>
</comment>
<dbReference type="Gene3D" id="3.40.50.300">
    <property type="entry name" value="P-loop containing nucleotide triphosphate hydrolases"/>
    <property type="match status" value="1"/>
</dbReference>
<dbReference type="GO" id="GO:1901238">
    <property type="term" value="F:ABC-type tungstate transporter activity"/>
    <property type="evidence" value="ECO:0007669"/>
    <property type="project" value="UniProtKB-EC"/>
</dbReference>
<keyword evidence="3" id="KW-0500">Molybdenum</keyword>
<gene>
    <name evidence="18" type="ORF">SAMN06269185_2395</name>
</gene>